<keyword evidence="3" id="KW-0472">Membrane</keyword>
<dbReference type="SUPFAM" id="SSF46565">
    <property type="entry name" value="Chaperone J-domain"/>
    <property type="match status" value="1"/>
</dbReference>
<evidence type="ECO:0000256" key="2">
    <source>
        <dbReference type="SAM" id="MobiDB-lite"/>
    </source>
</evidence>
<dbReference type="Pfam" id="PF00226">
    <property type="entry name" value="DnaJ"/>
    <property type="match status" value="1"/>
</dbReference>
<dbReference type="OrthoDB" id="10250354at2759"/>
<dbReference type="AlphaFoldDB" id="A0A074WF56"/>
<keyword evidence="1" id="KW-0143">Chaperone</keyword>
<keyword evidence="6" id="KW-1185">Reference proteome</keyword>
<dbReference type="STRING" id="1043004.A0A074WF56"/>
<name>A0A074WF56_9PEZI</name>
<evidence type="ECO:0000256" key="3">
    <source>
        <dbReference type="SAM" id="Phobius"/>
    </source>
</evidence>
<dbReference type="Gene3D" id="1.10.287.110">
    <property type="entry name" value="DnaJ domain"/>
    <property type="match status" value="1"/>
</dbReference>
<protein>
    <submittedName>
        <fullName evidence="5">DnaJ-domain-containing protein</fullName>
    </submittedName>
</protein>
<organism evidence="5 6">
    <name type="scientific">Aureobasidium namibiae CBS 147.97</name>
    <dbReference type="NCBI Taxonomy" id="1043004"/>
    <lineage>
        <taxon>Eukaryota</taxon>
        <taxon>Fungi</taxon>
        <taxon>Dikarya</taxon>
        <taxon>Ascomycota</taxon>
        <taxon>Pezizomycotina</taxon>
        <taxon>Dothideomycetes</taxon>
        <taxon>Dothideomycetidae</taxon>
        <taxon>Dothideales</taxon>
        <taxon>Saccotheciaceae</taxon>
        <taxon>Aureobasidium</taxon>
    </lineage>
</organism>
<dbReference type="Proteomes" id="UP000027730">
    <property type="component" value="Unassembled WGS sequence"/>
</dbReference>
<evidence type="ECO:0000313" key="6">
    <source>
        <dbReference type="Proteomes" id="UP000027730"/>
    </source>
</evidence>
<dbReference type="HOGENOM" id="CLU_050546_0_0_1"/>
<evidence type="ECO:0000256" key="1">
    <source>
        <dbReference type="ARBA" id="ARBA00023186"/>
    </source>
</evidence>
<dbReference type="InterPro" id="IPR051938">
    <property type="entry name" value="Apopto_cytoskel_mod"/>
</dbReference>
<feature type="region of interest" description="Disordered" evidence="2">
    <location>
        <begin position="111"/>
        <end position="203"/>
    </location>
</feature>
<sequence>MILRPIHLRPAKGSFLQRLSLRQPLVHRSFHASSLRRQAGLPDHYATLGIDTTASAGDIKKLQFFQLSKKHHPDHNPNDPKAADRFVKISEAYHVLGSADKRATYDRDFLRASHPSSHPQGSHSSSSGPAGGRPATGLSRRRTQFKGPPPSFYRSGGWGNFSQKRSEYASQESHQHEAAGSTDSSSAQDAPGTGPSGYQAGFNNDVPHWDREGHFRTHDNVMKNRHKARRRSGQVSTDDILNNTSMLFNFVLLSGVLTVIFGVSGILFRKNDDKKKLAA</sequence>
<keyword evidence="3" id="KW-0812">Transmembrane</keyword>
<dbReference type="SMART" id="SM00271">
    <property type="entry name" value="DnaJ"/>
    <property type="match status" value="1"/>
</dbReference>
<gene>
    <name evidence="5" type="ORF">M436DRAFT_54042</name>
</gene>
<dbReference type="InterPro" id="IPR001623">
    <property type="entry name" value="DnaJ_domain"/>
</dbReference>
<feature type="domain" description="J" evidence="4">
    <location>
        <begin position="43"/>
        <end position="109"/>
    </location>
</feature>
<feature type="compositionally biased region" description="Polar residues" evidence="2">
    <location>
        <begin position="160"/>
        <end position="172"/>
    </location>
</feature>
<dbReference type="GeneID" id="25411891"/>
<dbReference type="InterPro" id="IPR036869">
    <property type="entry name" value="J_dom_sf"/>
</dbReference>
<dbReference type="RefSeq" id="XP_013424282.1">
    <property type="nucleotide sequence ID" value="XM_013568828.1"/>
</dbReference>
<proteinExistence type="predicted"/>
<evidence type="ECO:0000313" key="5">
    <source>
        <dbReference type="EMBL" id="KEQ70184.1"/>
    </source>
</evidence>
<dbReference type="PANTHER" id="PTHR44145">
    <property type="entry name" value="DNAJ HOMOLOG SUBFAMILY A MEMBER 3, MITOCHONDRIAL"/>
    <property type="match status" value="1"/>
</dbReference>
<dbReference type="PRINTS" id="PR00625">
    <property type="entry name" value="JDOMAIN"/>
</dbReference>
<reference evidence="5 6" key="1">
    <citation type="journal article" date="2014" name="BMC Genomics">
        <title>Genome sequencing of four Aureobasidium pullulans varieties: biotechnological potential, stress tolerance, and description of new species.</title>
        <authorList>
            <person name="Gostin Ar C."/>
            <person name="Ohm R.A."/>
            <person name="Kogej T."/>
            <person name="Sonjak S."/>
            <person name="Turk M."/>
            <person name="Zajc J."/>
            <person name="Zalar P."/>
            <person name="Grube M."/>
            <person name="Sun H."/>
            <person name="Han J."/>
            <person name="Sharma A."/>
            <person name="Chiniquy J."/>
            <person name="Ngan C.Y."/>
            <person name="Lipzen A."/>
            <person name="Barry K."/>
            <person name="Grigoriev I.V."/>
            <person name="Gunde-Cimerman N."/>
        </authorList>
    </citation>
    <scope>NUCLEOTIDE SEQUENCE [LARGE SCALE GENOMIC DNA]</scope>
    <source>
        <strain evidence="5 6">CBS 147.97</strain>
    </source>
</reference>
<dbReference type="PROSITE" id="PS50076">
    <property type="entry name" value="DNAJ_2"/>
    <property type="match status" value="1"/>
</dbReference>
<accession>A0A074WF56</accession>
<feature type="compositionally biased region" description="Low complexity" evidence="2">
    <location>
        <begin position="112"/>
        <end position="135"/>
    </location>
</feature>
<dbReference type="CDD" id="cd06257">
    <property type="entry name" value="DnaJ"/>
    <property type="match status" value="1"/>
</dbReference>
<evidence type="ECO:0000259" key="4">
    <source>
        <dbReference type="PROSITE" id="PS50076"/>
    </source>
</evidence>
<feature type="transmembrane region" description="Helical" evidence="3">
    <location>
        <begin position="246"/>
        <end position="268"/>
    </location>
</feature>
<dbReference type="EMBL" id="KL584718">
    <property type="protein sequence ID" value="KEQ70184.1"/>
    <property type="molecule type" value="Genomic_DNA"/>
</dbReference>
<keyword evidence="3" id="KW-1133">Transmembrane helix</keyword>
<dbReference type="PANTHER" id="PTHR44145:SF3">
    <property type="entry name" value="DNAJ HOMOLOG SUBFAMILY A MEMBER 3, MITOCHONDRIAL"/>
    <property type="match status" value="1"/>
</dbReference>